<dbReference type="KEGG" id="xla:121395206"/>
<sequence>MIGLWIFLALSLNGVLSQFPRVCTTDEALQTKNCCPRWTDGSPCGFRSGRGRCRNGVAFSSLAAGQVPLYNDDRWDWPRYYYDSTCECFGNYGGFDCGDCKHGYFGDRCERGRTLVRRDIRELTLVERKRFFSYMALAKTTKSKDFVVLTTGDRHHRDTFRFVDASVYDIFAWMHYYSMKPIMVNSTLDAAKNFAHQGPVFPGWHRLSLMFLEREIQRMTGDEDFTFPYYDWRGEGNCSICTNDFMGDNDVQGRLDPYSHFSNWRGICSGYDYPDAYCPVVEEHQMETLLRKPGTDPLSNRLPSIQDVEDTLQWRDLDTPPYNETATRSFRNALEGFLRPSDGLTLERNMHNLVHMYLGGTMSRVPISSNDPIFIVHHSFIDKIFDKWIQKYSVSPSLYPPNNEPGQGPNDCCTPFFPCIRNKDLLWRTTQFGYRYSYFKNF</sequence>
<accession>A0A1L8FPX0</accession>
<dbReference type="Gene3D" id="1.10.1280.10">
    <property type="entry name" value="Di-copper center containing domain from catechol oxidase"/>
    <property type="match status" value="1"/>
</dbReference>
<dbReference type="PROSITE" id="PS00498">
    <property type="entry name" value="TYROSINASE_2"/>
    <property type="match status" value="1"/>
</dbReference>
<dbReference type="InterPro" id="IPR050316">
    <property type="entry name" value="Tyrosinase/Hemocyanin"/>
</dbReference>
<gene>
    <name evidence="8" type="primary">LOC121395206</name>
</gene>
<dbReference type="GO" id="GO:0033162">
    <property type="term" value="C:melanosome membrane"/>
    <property type="evidence" value="ECO:0007669"/>
    <property type="project" value="UniProtKB-SubCell"/>
</dbReference>
<dbReference type="PRINTS" id="PR00092">
    <property type="entry name" value="TYROSINASE"/>
</dbReference>
<dbReference type="PROSITE" id="PS00497">
    <property type="entry name" value="TYROSINASE_1"/>
    <property type="match status" value="1"/>
</dbReference>
<dbReference type="OMA" id="ICTNDFM"/>
<dbReference type="GO" id="GO:0046872">
    <property type="term" value="F:metal ion binding"/>
    <property type="evidence" value="ECO:0007669"/>
    <property type="project" value="UniProtKB-KW"/>
</dbReference>
<dbReference type="SUPFAM" id="SSF48056">
    <property type="entry name" value="Di-copper centre-containing domain"/>
    <property type="match status" value="1"/>
</dbReference>
<keyword evidence="7" id="KW-1185">Reference proteome</keyword>
<dbReference type="Proteomes" id="UP000186698">
    <property type="component" value="Chromosome 6S"/>
</dbReference>
<dbReference type="STRING" id="8355.A0A1L8FPX0"/>
<dbReference type="Pfam" id="PF00264">
    <property type="entry name" value="Tyrosinase"/>
    <property type="match status" value="1"/>
</dbReference>
<dbReference type="InterPro" id="IPR008922">
    <property type="entry name" value="Di-copper_centre_dom_sf"/>
</dbReference>
<dbReference type="RefSeq" id="XP_041424162.1">
    <property type="nucleotide sequence ID" value="XM_041568228.1"/>
</dbReference>
<dbReference type="PaxDb" id="8355-A0A1L8FPX0"/>
<feature type="domain" description="Tyrosinase copper-binding" evidence="5">
    <location>
        <begin position="196"/>
        <end position="213"/>
    </location>
</feature>
<evidence type="ECO:0000259" key="6">
    <source>
        <dbReference type="PROSITE" id="PS00498"/>
    </source>
</evidence>
<evidence type="ECO:0000256" key="1">
    <source>
        <dbReference type="ARBA" id="ARBA00004573"/>
    </source>
</evidence>
<dbReference type="GO" id="GO:0043473">
    <property type="term" value="P:pigmentation"/>
    <property type="evidence" value="ECO:0000318"/>
    <property type="project" value="GO_Central"/>
</dbReference>
<comment type="subcellular location">
    <subcellularLocation>
        <location evidence="1">Melanosome membrane</location>
        <topology evidence="1">Single-pass type I membrane protein</topology>
    </subcellularLocation>
</comment>
<keyword evidence="4" id="KW-0470">Melanin biosynthesis</keyword>
<dbReference type="PANTHER" id="PTHR11474:SF134">
    <property type="entry name" value="TYROSINASE-LIKE"/>
    <property type="match status" value="1"/>
</dbReference>
<evidence type="ECO:0000256" key="4">
    <source>
        <dbReference type="ARBA" id="ARBA00023101"/>
    </source>
</evidence>
<dbReference type="OrthoDB" id="6132182at2759"/>
<dbReference type="InterPro" id="IPR002227">
    <property type="entry name" value="Tyrosinase_Cu-bd"/>
</dbReference>
<reference evidence="8" key="1">
    <citation type="submission" date="2025-08" db="UniProtKB">
        <authorList>
            <consortium name="RefSeq"/>
        </authorList>
    </citation>
    <scope>IDENTIFICATION</scope>
    <source>
        <strain evidence="8">J_2021</strain>
        <tissue evidence="8">Erythrocytes</tissue>
    </source>
</reference>
<proteinExistence type="inferred from homology"/>
<dbReference type="AlphaFoldDB" id="A0A1L8FPX0"/>
<evidence type="ECO:0000313" key="7">
    <source>
        <dbReference type="Proteomes" id="UP000186698"/>
    </source>
</evidence>
<dbReference type="GO" id="GO:0004503">
    <property type="term" value="F:tyrosinase activity"/>
    <property type="evidence" value="ECO:0000318"/>
    <property type="project" value="GO_Central"/>
</dbReference>
<feature type="domain" description="Tyrosinase copper-binding" evidence="6">
    <location>
        <begin position="371"/>
        <end position="382"/>
    </location>
</feature>
<name>A0A1L8FPX0_XENLA</name>
<dbReference type="GO" id="GO:0042470">
    <property type="term" value="C:melanosome"/>
    <property type="evidence" value="ECO:0000318"/>
    <property type="project" value="GO_Central"/>
</dbReference>
<organism evidence="7 8">
    <name type="scientific">Xenopus laevis</name>
    <name type="common">African clawed frog</name>
    <dbReference type="NCBI Taxonomy" id="8355"/>
    <lineage>
        <taxon>Eukaryota</taxon>
        <taxon>Metazoa</taxon>
        <taxon>Chordata</taxon>
        <taxon>Craniata</taxon>
        <taxon>Vertebrata</taxon>
        <taxon>Euteleostomi</taxon>
        <taxon>Amphibia</taxon>
        <taxon>Batrachia</taxon>
        <taxon>Anura</taxon>
        <taxon>Pipoidea</taxon>
        <taxon>Pipidae</taxon>
        <taxon>Xenopodinae</taxon>
        <taxon>Xenopus</taxon>
        <taxon>Xenopus</taxon>
    </lineage>
</organism>
<keyword evidence="3" id="KW-0479">Metal-binding</keyword>
<comment type="similarity">
    <text evidence="2">Belongs to the tyrosinase family.</text>
</comment>
<dbReference type="GeneID" id="121395206"/>
<evidence type="ECO:0000256" key="3">
    <source>
        <dbReference type="ARBA" id="ARBA00022723"/>
    </source>
</evidence>
<evidence type="ECO:0000313" key="8">
    <source>
        <dbReference type="RefSeq" id="XP_041424162.1"/>
    </source>
</evidence>
<evidence type="ECO:0000259" key="5">
    <source>
        <dbReference type="PROSITE" id="PS00497"/>
    </source>
</evidence>
<protein>
    <submittedName>
        <fullName evidence="8">Tyrosinase-like</fullName>
    </submittedName>
</protein>
<dbReference type="PANTHER" id="PTHR11474">
    <property type="entry name" value="TYROSINASE FAMILY MEMBER"/>
    <property type="match status" value="1"/>
</dbReference>
<evidence type="ECO:0000256" key="2">
    <source>
        <dbReference type="ARBA" id="ARBA00009928"/>
    </source>
</evidence>
<dbReference type="GO" id="GO:0042438">
    <property type="term" value="P:melanin biosynthetic process"/>
    <property type="evidence" value="ECO:0000318"/>
    <property type="project" value="GO_Central"/>
</dbReference>